<dbReference type="SUPFAM" id="SSF48403">
    <property type="entry name" value="Ankyrin repeat"/>
    <property type="match status" value="2"/>
</dbReference>
<dbReference type="OrthoDB" id="533508at2759"/>
<protein>
    <submittedName>
        <fullName evidence="5">Uncharacterized protein</fullName>
    </submittedName>
</protein>
<feature type="repeat" description="ANK" evidence="3">
    <location>
        <begin position="171"/>
        <end position="198"/>
    </location>
</feature>
<dbReference type="Gene3D" id="1.25.40.20">
    <property type="entry name" value="Ankyrin repeat-containing domain"/>
    <property type="match status" value="4"/>
</dbReference>
<gene>
    <name evidence="5" type="ORF">CUNI_LOCUS6344</name>
</gene>
<keyword evidence="1" id="KW-0677">Repeat</keyword>
<evidence type="ECO:0000256" key="2">
    <source>
        <dbReference type="ARBA" id="ARBA00023043"/>
    </source>
</evidence>
<sequence length="590" mass="64913">MKETMEQTPGVADTADAGEDGDFVSLRESRESLDATTITFLSEYLQHPVDHRSHVSRPTSARLRKQTATSGDTWWTQLSGTSPPSKSCQQTKYIYTTFLELNDVELLDIVLEKANQELILHKFDVEIMKISGKMTAFHQVIERNNIRVLKILLNKLNENKRGQRPRTFPCLHLAAYYGLRCLVEYILDVGVDVNCLNAKKDTALLWAARWNHVETLRLLLSRGAKADLENDKGSTALYWAVRYGHSDAVVVLAGEGQADVNKQRKLGLVAPVVLASALGFAKTLEILLKFGADPNTVIRGNERPIHHAAKEGFSDIVELLVESGAEVDAADVRGDTALLLAAKYGAAKALQTLLKYGASLEHRNVLGENVWKFAIASNNDLILKLLVVHQVSKVTDGTTENGPDLNLSANGVNSLLFLAAAAGNVSMVSLLFQMKVSGNATDEHGNTFLHIAAINNQPQVIEEFHKLVNIDSINTDGNTALHEACIRGYNEVIVKLINIKAMANIRNAKGETSLHVAAKCRSIQPSTVSMLMDFVIKTHSWECLNMSDNCNNNALHIAARHACPEVLWEFRFVSLKAQDNDGCIALHNAV</sequence>
<accession>A0A8S3Z2C5</accession>
<reference evidence="5" key="1">
    <citation type="submission" date="2021-04" db="EMBL/GenBank/DDBJ databases">
        <authorList>
            <consortium name="Molecular Ecology Group"/>
        </authorList>
    </citation>
    <scope>NUCLEOTIDE SEQUENCE</scope>
</reference>
<feature type="repeat" description="ANK" evidence="3">
    <location>
        <begin position="199"/>
        <end position="231"/>
    </location>
</feature>
<dbReference type="PROSITE" id="PS50088">
    <property type="entry name" value="ANK_REPEAT"/>
    <property type="match status" value="6"/>
</dbReference>
<feature type="repeat" description="ANK" evidence="3">
    <location>
        <begin position="300"/>
        <end position="332"/>
    </location>
</feature>
<evidence type="ECO:0000313" key="5">
    <source>
        <dbReference type="EMBL" id="CAG5120786.1"/>
    </source>
</evidence>
<evidence type="ECO:0000256" key="3">
    <source>
        <dbReference type="PROSITE-ProRule" id="PRU00023"/>
    </source>
</evidence>
<feature type="repeat" description="ANK" evidence="3">
    <location>
        <begin position="476"/>
        <end position="508"/>
    </location>
</feature>
<evidence type="ECO:0000256" key="4">
    <source>
        <dbReference type="SAM" id="MobiDB-lite"/>
    </source>
</evidence>
<keyword evidence="2 3" id="KW-0040">ANK repeat</keyword>
<dbReference type="Pfam" id="PF13637">
    <property type="entry name" value="Ank_4"/>
    <property type="match status" value="1"/>
</dbReference>
<comment type="caution">
    <text evidence="5">The sequence shown here is derived from an EMBL/GenBank/DDBJ whole genome shotgun (WGS) entry which is preliminary data.</text>
</comment>
<proteinExistence type="predicted"/>
<evidence type="ECO:0000256" key="1">
    <source>
        <dbReference type="ARBA" id="ARBA00022737"/>
    </source>
</evidence>
<dbReference type="AlphaFoldDB" id="A0A8S3Z2C5"/>
<dbReference type="Proteomes" id="UP000678393">
    <property type="component" value="Unassembled WGS sequence"/>
</dbReference>
<dbReference type="EMBL" id="CAJHNH020000965">
    <property type="protein sequence ID" value="CAG5120786.1"/>
    <property type="molecule type" value="Genomic_DNA"/>
</dbReference>
<dbReference type="Pfam" id="PF12796">
    <property type="entry name" value="Ank_2"/>
    <property type="match status" value="3"/>
</dbReference>
<dbReference type="PRINTS" id="PR01415">
    <property type="entry name" value="ANKYRIN"/>
</dbReference>
<feature type="repeat" description="ANK" evidence="3">
    <location>
        <begin position="333"/>
        <end position="365"/>
    </location>
</feature>
<dbReference type="InterPro" id="IPR036770">
    <property type="entry name" value="Ankyrin_rpt-contain_sf"/>
</dbReference>
<feature type="region of interest" description="Disordered" evidence="4">
    <location>
        <begin position="1"/>
        <end position="21"/>
    </location>
</feature>
<feature type="non-terminal residue" evidence="5">
    <location>
        <position position="590"/>
    </location>
</feature>
<dbReference type="PANTHER" id="PTHR24173">
    <property type="entry name" value="ANKYRIN REPEAT CONTAINING"/>
    <property type="match status" value="1"/>
</dbReference>
<name>A0A8S3Z2C5_9EUPU</name>
<dbReference type="PANTHER" id="PTHR24173:SF74">
    <property type="entry name" value="ANKYRIN REPEAT DOMAIN-CONTAINING PROTEIN 16"/>
    <property type="match status" value="1"/>
</dbReference>
<feature type="repeat" description="ANK" evidence="3">
    <location>
        <begin position="232"/>
        <end position="265"/>
    </location>
</feature>
<dbReference type="InterPro" id="IPR002110">
    <property type="entry name" value="Ankyrin_rpt"/>
</dbReference>
<evidence type="ECO:0000313" key="6">
    <source>
        <dbReference type="Proteomes" id="UP000678393"/>
    </source>
</evidence>
<dbReference type="PROSITE" id="PS50297">
    <property type="entry name" value="ANK_REP_REGION"/>
    <property type="match status" value="4"/>
</dbReference>
<organism evidence="5 6">
    <name type="scientific">Candidula unifasciata</name>
    <dbReference type="NCBI Taxonomy" id="100452"/>
    <lineage>
        <taxon>Eukaryota</taxon>
        <taxon>Metazoa</taxon>
        <taxon>Spiralia</taxon>
        <taxon>Lophotrochozoa</taxon>
        <taxon>Mollusca</taxon>
        <taxon>Gastropoda</taxon>
        <taxon>Heterobranchia</taxon>
        <taxon>Euthyneura</taxon>
        <taxon>Panpulmonata</taxon>
        <taxon>Eupulmonata</taxon>
        <taxon>Stylommatophora</taxon>
        <taxon>Helicina</taxon>
        <taxon>Helicoidea</taxon>
        <taxon>Geomitridae</taxon>
        <taxon>Candidula</taxon>
    </lineage>
</organism>
<dbReference type="SMART" id="SM00248">
    <property type="entry name" value="ANK"/>
    <property type="match status" value="13"/>
</dbReference>
<keyword evidence="6" id="KW-1185">Reference proteome</keyword>